<dbReference type="Proteomes" id="UP000595847">
    <property type="component" value="Chromosome"/>
</dbReference>
<dbReference type="EMBL" id="CP066308">
    <property type="protein sequence ID" value="QQE76278.1"/>
    <property type="molecule type" value="Genomic_DNA"/>
</dbReference>
<dbReference type="KEGG" id="bcop:JD108_10655"/>
<evidence type="ECO:0000313" key="3">
    <source>
        <dbReference type="Proteomes" id="UP000595847"/>
    </source>
</evidence>
<reference evidence="1 3" key="1">
    <citation type="submission" date="2020-12" db="EMBL/GenBank/DDBJ databases">
        <title>strain FJAT-54423T represents a novel species of the genus Brevibacillus.</title>
        <authorList>
            <person name="Tang R."/>
        </authorList>
    </citation>
    <scope>NUCLEOTIDE SEQUENCE [LARGE SCALE GENOMIC DNA]</scope>
    <source>
        <strain evidence="1 3">FJAT-54423</strain>
    </source>
</reference>
<keyword evidence="4" id="KW-1185">Reference proteome</keyword>
<dbReference type="Proteomes" id="UP000677234">
    <property type="component" value="Chromosome"/>
</dbReference>
<organism evidence="1 3">
    <name type="scientific">Brevibacillus composti</name>
    <dbReference type="NCBI Taxonomy" id="2796470"/>
    <lineage>
        <taxon>Bacteria</taxon>
        <taxon>Bacillati</taxon>
        <taxon>Bacillota</taxon>
        <taxon>Bacilli</taxon>
        <taxon>Bacillales</taxon>
        <taxon>Paenibacillaceae</taxon>
        <taxon>Brevibacillus</taxon>
    </lineage>
</organism>
<dbReference type="AlphaFoldDB" id="A0A7T5EP95"/>
<dbReference type="RefSeq" id="WP_198829781.1">
    <property type="nucleotide sequence ID" value="NZ_CP066308.1"/>
</dbReference>
<proteinExistence type="predicted"/>
<name>A0A7T5EP95_9BACL</name>
<gene>
    <name evidence="1" type="ORF">JD108_10655</name>
    <name evidence="2" type="ORF">KDJ56_10345</name>
</gene>
<reference evidence="2" key="2">
    <citation type="submission" date="2021-04" db="EMBL/GenBank/DDBJ databases">
        <title>Brevibacillus composti FJAT-54423, complete genome.</title>
        <authorList>
            <person name="Tang R."/>
        </authorList>
    </citation>
    <scope>NUCLEOTIDE SEQUENCE</scope>
    <source>
        <strain evidence="2">FJAT-54424</strain>
    </source>
</reference>
<evidence type="ECO:0000313" key="4">
    <source>
        <dbReference type="Proteomes" id="UP000677234"/>
    </source>
</evidence>
<sequence>MYETHYLEEKDHAEYWEVHTEADEEHSDVYDYISDMSESELKEAEHHQVRYTIHVLNEMLASWF</sequence>
<accession>A0A7T5EP95</accession>
<evidence type="ECO:0000313" key="1">
    <source>
        <dbReference type="EMBL" id="QQE76278.1"/>
    </source>
</evidence>
<protein>
    <submittedName>
        <fullName evidence="1">Uncharacterized protein</fullName>
    </submittedName>
</protein>
<dbReference type="EMBL" id="CP073708">
    <property type="protein sequence ID" value="QUO43306.1"/>
    <property type="molecule type" value="Genomic_DNA"/>
</dbReference>
<evidence type="ECO:0000313" key="2">
    <source>
        <dbReference type="EMBL" id="QUO43306.1"/>
    </source>
</evidence>